<keyword evidence="3" id="KW-1185">Reference proteome</keyword>
<organismHost>
    <name type="scientific">Pseudomonas chlororaphis</name>
    <dbReference type="NCBI Taxonomy" id="587753"/>
</organismHost>
<evidence type="ECO:0000313" key="3">
    <source>
        <dbReference type="Proteomes" id="UP000002421"/>
    </source>
</evidence>
<gene>
    <name evidence="2" type="ORF">201phi2-1p339</name>
</gene>
<proteinExistence type="predicted"/>
<dbReference type="KEGG" id="vg:6372301"/>
<name>B3FJJ9_BP201</name>
<feature type="region of interest" description="Disordered" evidence="1">
    <location>
        <begin position="1"/>
        <end position="41"/>
    </location>
</feature>
<reference evidence="2 3" key="1">
    <citation type="journal article" date="2008" name="Virology">
        <title>Characterization of Pseudomonas chlororaphis myovirus 201varphi2-1 via genomic sequencing, mass spectrometry, and electron microscopy.</title>
        <authorList>
            <person name="Thomas J.A."/>
            <person name="Rolando M.R."/>
            <person name="Carroll C.A."/>
            <person name="Shen P.S."/>
            <person name="Belnap D.M."/>
            <person name="Weintraub S.T."/>
            <person name="Serwer P."/>
            <person name="Hardies S.C."/>
        </authorList>
    </citation>
    <scope>NUCLEOTIDE SEQUENCE</scope>
</reference>
<evidence type="ECO:0000313" key="2">
    <source>
        <dbReference type="EMBL" id="ABY63164.1"/>
    </source>
</evidence>
<dbReference type="Proteomes" id="UP000002421">
    <property type="component" value="Segment"/>
</dbReference>
<protein>
    <submittedName>
        <fullName evidence="2">Uncharacterized protein</fullName>
    </submittedName>
</protein>
<dbReference type="RefSeq" id="YP_001957060.1">
    <property type="nucleotide sequence ID" value="NC_010821.1"/>
</dbReference>
<feature type="compositionally biased region" description="Basic residues" evidence="1">
    <location>
        <begin position="21"/>
        <end position="38"/>
    </location>
</feature>
<dbReference type="EMBL" id="EU197055">
    <property type="protein sequence ID" value="ABY63164.1"/>
    <property type="molecule type" value="Genomic_DNA"/>
</dbReference>
<sequence>MWNDPLITPKPAARPPAPKAPPRKPAKKKPKPKPRPKSTAKLEKDLATLKELTKSQGIQLARLGEIVTNLQLNHIDRIAVDT</sequence>
<organism evidence="2 3">
    <name type="scientific">Pseudomonas phage 201phi2-1</name>
    <name type="common">Pseudomonas chlororaphis phage 201phi2-1</name>
    <dbReference type="NCBI Taxonomy" id="198110"/>
    <lineage>
        <taxon>Viruses</taxon>
        <taxon>Duplodnaviria</taxon>
        <taxon>Heunggongvirae</taxon>
        <taxon>Uroviricota</taxon>
        <taxon>Caudoviricetes</taxon>
        <taxon>Chimalliviridae</taxon>
        <taxon>Serwervirus</taxon>
        <taxon>Serwervirus 201phi21</taxon>
    </lineage>
</organism>
<evidence type="ECO:0000256" key="1">
    <source>
        <dbReference type="SAM" id="MobiDB-lite"/>
    </source>
</evidence>
<accession>B3FJJ9</accession>